<dbReference type="EMBL" id="CP043505">
    <property type="protein sequence ID" value="QEO15205.1"/>
    <property type="molecule type" value="Genomic_DNA"/>
</dbReference>
<name>A0A5C1YI60_9MICO</name>
<proteinExistence type="predicted"/>
<evidence type="ECO:0000313" key="2">
    <source>
        <dbReference type="Proteomes" id="UP000324678"/>
    </source>
</evidence>
<dbReference type="OrthoDB" id="5149690at2"/>
<organism evidence="1 2">
    <name type="scientific">Agromyces intestinalis</name>
    <dbReference type="NCBI Taxonomy" id="2592652"/>
    <lineage>
        <taxon>Bacteria</taxon>
        <taxon>Bacillati</taxon>
        <taxon>Actinomycetota</taxon>
        <taxon>Actinomycetes</taxon>
        <taxon>Micrococcales</taxon>
        <taxon>Microbacteriaceae</taxon>
        <taxon>Agromyces</taxon>
    </lineage>
</organism>
<keyword evidence="2" id="KW-1185">Reference proteome</keyword>
<protein>
    <submittedName>
        <fullName evidence="1">Uncharacterized protein</fullName>
    </submittedName>
</protein>
<gene>
    <name evidence="1" type="ORF">FLP10_12825</name>
</gene>
<evidence type="ECO:0000313" key="1">
    <source>
        <dbReference type="EMBL" id="QEO15205.1"/>
    </source>
</evidence>
<dbReference type="AlphaFoldDB" id="A0A5C1YI60"/>
<dbReference type="Proteomes" id="UP000324678">
    <property type="component" value="Chromosome"/>
</dbReference>
<accession>A0A5C1YI60</accession>
<reference evidence="1 2" key="1">
    <citation type="submission" date="2019-09" db="EMBL/GenBank/DDBJ databases">
        <title>Genome sequencing of strain KACC 19306.</title>
        <authorList>
            <person name="Heo J."/>
            <person name="Kim S.-J."/>
            <person name="Kim J.-S."/>
            <person name="Hong S.-B."/>
            <person name="Kwon S.-W."/>
        </authorList>
    </citation>
    <scope>NUCLEOTIDE SEQUENCE [LARGE SCALE GENOMIC DNA]</scope>
    <source>
        <strain evidence="1 2">KACC 19306</strain>
    </source>
</reference>
<dbReference type="RefSeq" id="WP_149161219.1">
    <property type="nucleotide sequence ID" value="NZ_CP043505.1"/>
</dbReference>
<dbReference type="KEGG" id="ail:FLP10_12825"/>
<sequence length="136" mass="14856">MTTRLETSRTSVRHLGPYVGYRARYDYTLSGTDGLPIYLSDGVALSSFGAAGNDLELTFLGSHSLEVEVTGVDNGTFEVSMVARNTTSLPSLTRIPFIGYEPWYEPLSASVGDVSWGTGIGRPANQTIMWTEWIEP</sequence>